<protein>
    <recommendedName>
        <fullName evidence="3">Subtilase family protein</fullName>
    </recommendedName>
</protein>
<sequence>VRGTGARGEAAPGAVAAGIRSAADAGARVVYVGVALTLGRPEMTAAVAYATRKDVLVVAPAAPDALPSSSGIGAAPSAPPAQPYFPAFIPQVVSVEDFGEDGSRPKDAPSIFAADQAAPGDAVVSIGPKGIGHFIGSGSSLAAANVAGTAALIRAYEPRLTAAEVARRLVVSAYPAAVPLLDPYAAVSAVSSMATAAAVPQPERAVRMPRHDSQA</sequence>
<comment type="caution">
    <text evidence="1">The sequence shown here is derived from an EMBL/GenBank/DDBJ whole genome shotgun (WGS) entry which is preliminary data.</text>
</comment>
<feature type="non-terminal residue" evidence="1">
    <location>
        <position position="1"/>
    </location>
</feature>
<dbReference type="SUPFAM" id="SSF52743">
    <property type="entry name" value="Subtilisin-like"/>
    <property type="match status" value="1"/>
</dbReference>
<keyword evidence="2" id="KW-1185">Reference proteome</keyword>
<dbReference type="Proteomes" id="UP001589627">
    <property type="component" value="Unassembled WGS sequence"/>
</dbReference>
<dbReference type="Gene3D" id="3.40.50.200">
    <property type="entry name" value="Peptidase S8/S53 domain"/>
    <property type="match status" value="1"/>
</dbReference>
<organism evidence="1 2">
    <name type="scientific">Actinoallomurus acaciae</name>
    <dbReference type="NCBI Taxonomy" id="502577"/>
    <lineage>
        <taxon>Bacteria</taxon>
        <taxon>Bacillati</taxon>
        <taxon>Actinomycetota</taxon>
        <taxon>Actinomycetes</taxon>
        <taxon>Streptosporangiales</taxon>
        <taxon>Thermomonosporaceae</taxon>
        <taxon>Actinoallomurus</taxon>
    </lineage>
</organism>
<accession>A0ABV5Z033</accession>
<dbReference type="EMBL" id="JBHLZP010001252">
    <property type="protein sequence ID" value="MFB9840670.1"/>
    <property type="molecule type" value="Genomic_DNA"/>
</dbReference>
<evidence type="ECO:0008006" key="3">
    <source>
        <dbReference type="Google" id="ProtNLM"/>
    </source>
</evidence>
<evidence type="ECO:0000313" key="1">
    <source>
        <dbReference type="EMBL" id="MFB9840670.1"/>
    </source>
</evidence>
<dbReference type="InterPro" id="IPR036852">
    <property type="entry name" value="Peptidase_S8/S53_dom_sf"/>
</dbReference>
<evidence type="ECO:0000313" key="2">
    <source>
        <dbReference type="Proteomes" id="UP001589627"/>
    </source>
</evidence>
<name>A0ABV5Z033_9ACTN</name>
<proteinExistence type="predicted"/>
<reference evidence="1 2" key="1">
    <citation type="submission" date="2024-09" db="EMBL/GenBank/DDBJ databases">
        <authorList>
            <person name="Sun Q."/>
            <person name="Mori K."/>
        </authorList>
    </citation>
    <scope>NUCLEOTIDE SEQUENCE [LARGE SCALE GENOMIC DNA]</scope>
    <source>
        <strain evidence="1 2">TBRC 0563</strain>
    </source>
</reference>
<feature type="non-terminal residue" evidence="1">
    <location>
        <position position="215"/>
    </location>
</feature>
<gene>
    <name evidence="1" type="ORF">ACFFNX_51900</name>
</gene>